<evidence type="ECO:0000256" key="2">
    <source>
        <dbReference type="SAM" id="Phobius"/>
    </source>
</evidence>
<dbReference type="EMBL" id="KN716181">
    <property type="protein sequence ID" value="KJH51558.1"/>
    <property type="molecule type" value="Genomic_DNA"/>
</dbReference>
<name>A0A0D8Y3U9_DICVI</name>
<proteinExistence type="predicted"/>
<keyword evidence="2" id="KW-1133">Transmembrane helix</keyword>
<keyword evidence="2" id="KW-0472">Membrane</keyword>
<evidence type="ECO:0000256" key="1">
    <source>
        <dbReference type="SAM" id="MobiDB-lite"/>
    </source>
</evidence>
<evidence type="ECO:0000313" key="4">
    <source>
        <dbReference type="Proteomes" id="UP000053766"/>
    </source>
</evidence>
<evidence type="ECO:0000313" key="3">
    <source>
        <dbReference type="EMBL" id="KJH51558.1"/>
    </source>
</evidence>
<sequence>MAIVTAENESTEVKNDNHEQYGENWREKLKRQIHRSGLVLWMNDHVTMVRCSTAAVTVVGVAGCCILCLAYARRIRYGGFHFNRT</sequence>
<keyword evidence="2" id="KW-0812">Transmembrane</keyword>
<gene>
    <name evidence="3" type="ORF">DICVIV_02295</name>
</gene>
<reference evidence="4" key="2">
    <citation type="journal article" date="2016" name="Sci. Rep.">
        <title>Dictyocaulus viviparus genome, variome and transcriptome elucidate lungworm biology and support future intervention.</title>
        <authorList>
            <person name="McNulty S.N."/>
            <person name="Strube C."/>
            <person name="Rosa B.A."/>
            <person name="Martin J.C."/>
            <person name="Tyagi R."/>
            <person name="Choi Y.J."/>
            <person name="Wang Q."/>
            <person name="Hallsworth Pepin K."/>
            <person name="Zhang X."/>
            <person name="Ozersky P."/>
            <person name="Wilson R.K."/>
            <person name="Sternberg P.W."/>
            <person name="Gasser R.B."/>
            <person name="Mitreva M."/>
        </authorList>
    </citation>
    <scope>NUCLEOTIDE SEQUENCE [LARGE SCALE GENOMIC DNA]</scope>
    <source>
        <strain evidence="4">HannoverDv2000</strain>
    </source>
</reference>
<organism evidence="3 4">
    <name type="scientific">Dictyocaulus viviparus</name>
    <name type="common">Bovine lungworm</name>
    <dbReference type="NCBI Taxonomy" id="29172"/>
    <lineage>
        <taxon>Eukaryota</taxon>
        <taxon>Metazoa</taxon>
        <taxon>Ecdysozoa</taxon>
        <taxon>Nematoda</taxon>
        <taxon>Chromadorea</taxon>
        <taxon>Rhabditida</taxon>
        <taxon>Rhabditina</taxon>
        <taxon>Rhabditomorpha</taxon>
        <taxon>Strongyloidea</taxon>
        <taxon>Metastrongylidae</taxon>
        <taxon>Dictyocaulus</taxon>
    </lineage>
</organism>
<feature type="compositionally biased region" description="Basic and acidic residues" evidence="1">
    <location>
        <begin position="11"/>
        <end position="21"/>
    </location>
</feature>
<feature type="transmembrane region" description="Helical" evidence="2">
    <location>
        <begin position="47"/>
        <end position="72"/>
    </location>
</feature>
<reference evidence="3 4" key="1">
    <citation type="submission" date="2013-11" db="EMBL/GenBank/DDBJ databases">
        <title>Draft genome of the bovine lungworm Dictyocaulus viviparus.</title>
        <authorList>
            <person name="Mitreva M."/>
        </authorList>
    </citation>
    <scope>NUCLEOTIDE SEQUENCE [LARGE SCALE GENOMIC DNA]</scope>
    <source>
        <strain evidence="3 4">HannoverDv2000</strain>
    </source>
</reference>
<accession>A0A0D8Y3U9</accession>
<keyword evidence="4" id="KW-1185">Reference proteome</keyword>
<feature type="region of interest" description="Disordered" evidence="1">
    <location>
        <begin position="1"/>
        <end position="21"/>
    </location>
</feature>
<protein>
    <submittedName>
        <fullName evidence="3">Uncharacterized protein</fullName>
    </submittedName>
</protein>
<dbReference type="Proteomes" id="UP000053766">
    <property type="component" value="Unassembled WGS sequence"/>
</dbReference>
<dbReference type="AlphaFoldDB" id="A0A0D8Y3U9"/>